<dbReference type="InterPro" id="IPR036962">
    <property type="entry name" value="Glyco_hydro_3_N_sf"/>
</dbReference>
<proteinExistence type="inferred from homology"/>
<evidence type="ECO:0000313" key="5">
    <source>
        <dbReference type="EMBL" id="ANW95073.1"/>
    </source>
</evidence>
<dbReference type="Pfam" id="PF01915">
    <property type="entry name" value="Glyco_hydro_3_C"/>
    <property type="match status" value="1"/>
</dbReference>
<sequence length="726" mass="80414">MLKRAILLLCIPFIGFSQSSDRKWFDSSLTFEQRIDFLISEMTLEEKTNQLLSESPEIKRLGIPEYNWWNEALHGVARNGKATVFPQAIGLAATFDTDLAFQVASAISDEARAKFNISQSIGNRGQYAGLTFWTPNVNIFRDPRWGRGQETYGEDPYLTSKMGVAFVKGLQGNHKKYLKTAACAKHFAVHSGPEELRHHFNASPSKKDLNETYLPAFEALVKDADVEGVMSAYNSVYGSPASSSKLLLKDVLRDQWGFNGYIVSDCGALSDIYKGHKVVKTQTEAAALALETGLNLNCGYVYGVLEKAIKEGLTSEKTVDKRLKELLMTRFKLGFFDSVEDNPYNAISPTEIHSEKHVALARETALKSIVLLKNNNNTLPLSKDIKAPYITGPFAASNDVLLGSYYGMTTNLVSVLEGISEKVSLGTSLNYRMGALPFTKNVNPKNWAPNVAKTADAVIVVVGLSADFEGEEVDAIASPNKGDKKDLKLPQNQIDYVKKLGANKKGPLILVVASGSAVSLGELYDLADAIVLMWYPGEQGGHAVADVLFGDESPSGHLPITFPKSIDQLPAFEDYSMRGRTYKYMEKEPLFPFGFGLSYTRFKYDSIKISQTKIRKNDKVTISCRVTNTGGINSEDVAQLYLVSENDDNELPLYKLLRFKRLNLNSNSSTMISFELPAEELYQINKEGEKEWIKGKYKLVIANALPSKRSKDLGATTPVIKHIELK</sequence>
<reference evidence="5 6" key="1">
    <citation type="submission" date="2016-02" db="EMBL/GenBank/DDBJ databases">
        <authorList>
            <person name="Wen L."/>
            <person name="He K."/>
            <person name="Yang H."/>
        </authorList>
    </citation>
    <scope>NUCLEOTIDE SEQUENCE [LARGE SCALE GENOMIC DNA]</scope>
    <source>
        <strain evidence="5 6">CZ1127</strain>
    </source>
</reference>
<keyword evidence="6" id="KW-1185">Reference proteome</keyword>
<dbReference type="Pfam" id="PF00933">
    <property type="entry name" value="Glyco_hydro_3"/>
    <property type="match status" value="1"/>
</dbReference>
<dbReference type="SMART" id="SM01217">
    <property type="entry name" value="Fn3_like"/>
    <property type="match status" value="1"/>
</dbReference>
<dbReference type="GO" id="GO:0045493">
    <property type="term" value="P:xylan catabolic process"/>
    <property type="evidence" value="ECO:0007669"/>
    <property type="project" value="InterPro"/>
</dbReference>
<dbReference type="Gene3D" id="3.40.50.1700">
    <property type="entry name" value="Glycoside hydrolase family 3 C-terminal domain"/>
    <property type="match status" value="1"/>
</dbReference>
<dbReference type="InterPro" id="IPR026891">
    <property type="entry name" value="Fn3-like"/>
</dbReference>
<dbReference type="InterPro" id="IPR002772">
    <property type="entry name" value="Glyco_hydro_3_C"/>
</dbReference>
<dbReference type="RefSeq" id="WP_068824177.1">
    <property type="nucleotide sequence ID" value="NZ_CP014224.1"/>
</dbReference>
<dbReference type="SUPFAM" id="SSF51445">
    <property type="entry name" value="(Trans)glycosidases"/>
    <property type="match status" value="1"/>
</dbReference>
<dbReference type="AlphaFoldDB" id="A0A1B1Y2S0"/>
<dbReference type="EMBL" id="CP014224">
    <property type="protein sequence ID" value="ANW95073.1"/>
    <property type="molecule type" value="Genomic_DNA"/>
</dbReference>
<dbReference type="GO" id="GO:0031222">
    <property type="term" value="P:arabinan catabolic process"/>
    <property type="evidence" value="ECO:0007669"/>
    <property type="project" value="TreeGrafter"/>
</dbReference>
<gene>
    <name evidence="5" type="ORF">AXE80_01625</name>
</gene>
<keyword evidence="2" id="KW-0732">Signal</keyword>
<dbReference type="InterPro" id="IPR036881">
    <property type="entry name" value="Glyco_hydro_3_C_sf"/>
</dbReference>
<feature type="domain" description="Fibronectin type III-like" evidence="4">
    <location>
        <begin position="636"/>
        <end position="705"/>
    </location>
</feature>
<dbReference type="Gene3D" id="3.20.20.300">
    <property type="entry name" value="Glycoside hydrolase, family 3, N-terminal domain"/>
    <property type="match status" value="1"/>
</dbReference>
<keyword evidence="3 5" id="KW-0378">Hydrolase</keyword>
<dbReference type="InterPro" id="IPR013783">
    <property type="entry name" value="Ig-like_fold"/>
</dbReference>
<dbReference type="InterPro" id="IPR044993">
    <property type="entry name" value="BXL"/>
</dbReference>
<dbReference type="OrthoDB" id="9805821at2"/>
<dbReference type="Gene3D" id="2.60.40.10">
    <property type="entry name" value="Immunoglobulins"/>
    <property type="match status" value="1"/>
</dbReference>
<dbReference type="STRING" id="1790137.AXE80_01625"/>
<dbReference type="KEGG" id="wfu:AXE80_01625"/>
<dbReference type="InterPro" id="IPR001764">
    <property type="entry name" value="Glyco_hydro_3_N"/>
</dbReference>
<name>A0A1B1Y2S0_9FLAO</name>
<evidence type="ECO:0000256" key="2">
    <source>
        <dbReference type="ARBA" id="ARBA00022729"/>
    </source>
</evidence>
<dbReference type="Proteomes" id="UP000092967">
    <property type="component" value="Chromosome"/>
</dbReference>
<organism evidence="5 6">
    <name type="scientific">Wenyingzhuangia fucanilytica</name>
    <dbReference type="NCBI Taxonomy" id="1790137"/>
    <lineage>
        <taxon>Bacteria</taxon>
        <taxon>Pseudomonadati</taxon>
        <taxon>Bacteroidota</taxon>
        <taxon>Flavobacteriia</taxon>
        <taxon>Flavobacteriales</taxon>
        <taxon>Flavobacteriaceae</taxon>
        <taxon>Wenyingzhuangia</taxon>
    </lineage>
</organism>
<dbReference type="PANTHER" id="PTHR42721:SF3">
    <property type="entry name" value="BETA-D-XYLOSIDASE 5-RELATED"/>
    <property type="match status" value="1"/>
</dbReference>
<dbReference type="PRINTS" id="PR00133">
    <property type="entry name" value="GLHYDRLASE3"/>
</dbReference>
<dbReference type="GO" id="GO:0009044">
    <property type="term" value="F:xylan 1,4-beta-xylosidase activity"/>
    <property type="evidence" value="ECO:0007669"/>
    <property type="project" value="InterPro"/>
</dbReference>
<evidence type="ECO:0000256" key="1">
    <source>
        <dbReference type="ARBA" id="ARBA00005336"/>
    </source>
</evidence>
<protein>
    <submittedName>
        <fullName evidence="5">Glycosyl hydrolase</fullName>
    </submittedName>
</protein>
<dbReference type="GO" id="GO:0046556">
    <property type="term" value="F:alpha-L-arabinofuranosidase activity"/>
    <property type="evidence" value="ECO:0007669"/>
    <property type="project" value="TreeGrafter"/>
</dbReference>
<dbReference type="InterPro" id="IPR017853">
    <property type="entry name" value="GH"/>
</dbReference>
<comment type="similarity">
    <text evidence="1">Belongs to the glycosyl hydrolase 3 family.</text>
</comment>
<dbReference type="PANTHER" id="PTHR42721">
    <property type="entry name" value="SUGAR HYDROLASE-RELATED"/>
    <property type="match status" value="1"/>
</dbReference>
<evidence type="ECO:0000313" key="6">
    <source>
        <dbReference type="Proteomes" id="UP000092967"/>
    </source>
</evidence>
<accession>A0A1B1Y2S0</accession>
<evidence type="ECO:0000256" key="3">
    <source>
        <dbReference type="ARBA" id="ARBA00022801"/>
    </source>
</evidence>
<dbReference type="SUPFAM" id="SSF52279">
    <property type="entry name" value="Beta-D-glucan exohydrolase, C-terminal domain"/>
    <property type="match status" value="1"/>
</dbReference>
<evidence type="ECO:0000259" key="4">
    <source>
        <dbReference type="SMART" id="SM01217"/>
    </source>
</evidence>